<evidence type="ECO:0000313" key="4">
    <source>
        <dbReference type="EMBL" id="CAB4991012.1"/>
    </source>
</evidence>
<organism evidence="3">
    <name type="scientific">freshwater metagenome</name>
    <dbReference type="NCBI Taxonomy" id="449393"/>
    <lineage>
        <taxon>unclassified sequences</taxon>
        <taxon>metagenomes</taxon>
        <taxon>ecological metagenomes</taxon>
    </lineage>
</organism>
<dbReference type="Pfam" id="PF03713">
    <property type="entry name" value="DUF305"/>
    <property type="match status" value="1"/>
</dbReference>
<dbReference type="Gene3D" id="1.20.1260.10">
    <property type="match status" value="1"/>
</dbReference>
<keyword evidence="1" id="KW-1133">Transmembrane helix</keyword>
<keyword evidence="1" id="KW-0472">Membrane</keyword>
<proteinExistence type="predicted"/>
<sequence length="205" mass="22452">MVQVNIDKKTGFLSIIILALVAIIILMTFGSDRHDGLPGMHKGGMHKGDGLSSSKLNGADVMFLQMMIAHHQQAIDISELAIVTSKDAELVALATIIRDGQTAEIIQMKNWLLQAGKDIEMDHEMGHDMGGMLTDTELSTLKASKGSTFDRLWLEGMTNHHNGALHMTTMISDAQNPEIKQFGQKIIEVQSAQNAQMKTMLSRLG</sequence>
<dbReference type="EMBL" id="CAEZWZ010000028">
    <property type="protein sequence ID" value="CAB4667657.1"/>
    <property type="molecule type" value="Genomic_DNA"/>
</dbReference>
<feature type="domain" description="DUF305" evidence="2">
    <location>
        <begin position="60"/>
        <end position="201"/>
    </location>
</feature>
<dbReference type="EMBL" id="CAFBOX010000015">
    <property type="protein sequence ID" value="CAB4991012.1"/>
    <property type="molecule type" value="Genomic_DNA"/>
</dbReference>
<dbReference type="InterPro" id="IPR005183">
    <property type="entry name" value="DUF305_CopM-like"/>
</dbReference>
<protein>
    <submittedName>
        <fullName evidence="3">Unannotated protein</fullName>
    </submittedName>
</protein>
<gene>
    <name evidence="3" type="ORF">UFOPK2329_00311</name>
    <name evidence="4" type="ORF">UFOPK4035_00191</name>
</gene>
<feature type="transmembrane region" description="Helical" evidence="1">
    <location>
        <begin position="12"/>
        <end position="30"/>
    </location>
</feature>
<reference evidence="3" key="1">
    <citation type="submission" date="2020-05" db="EMBL/GenBank/DDBJ databases">
        <authorList>
            <person name="Chiriac C."/>
            <person name="Salcher M."/>
            <person name="Ghai R."/>
            <person name="Kavagutti S V."/>
        </authorList>
    </citation>
    <scope>NUCLEOTIDE SEQUENCE</scope>
</reference>
<evidence type="ECO:0000256" key="1">
    <source>
        <dbReference type="SAM" id="Phobius"/>
    </source>
</evidence>
<dbReference type="PANTHER" id="PTHR36933">
    <property type="entry name" value="SLL0788 PROTEIN"/>
    <property type="match status" value="1"/>
</dbReference>
<accession>A0A6J6M0H6</accession>
<evidence type="ECO:0000259" key="2">
    <source>
        <dbReference type="Pfam" id="PF03713"/>
    </source>
</evidence>
<dbReference type="PANTHER" id="PTHR36933:SF1">
    <property type="entry name" value="SLL0788 PROTEIN"/>
    <property type="match status" value="1"/>
</dbReference>
<evidence type="ECO:0000313" key="3">
    <source>
        <dbReference type="EMBL" id="CAB4667657.1"/>
    </source>
</evidence>
<dbReference type="AlphaFoldDB" id="A0A6J6M0H6"/>
<keyword evidence="1" id="KW-0812">Transmembrane</keyword>
<dbReference type="InterPro" id="IPR012347">
    <property type="entry name" value="Ferritin-like"/>
</dbReference>
<name>A0A6J6M0H6_9ZZZZ</name>